<keyword evidence="1" id="KW-0732">Signal</keyword>
<keyword evidence="3" id="KW-1185">Reference proteome</keyword>
<sequence length="94" mass="10780">LHLLHLLHLPLSRVGGSSGKLMSSNTIVVVEWVHFLNLRNPPERRRNTGALASVDYNALLVHVLDFLHFACRSSPHCLLLHVLQHMRLWLQLLH</sequence>
<evidence type="ECO:0000256" key="1">
    <source>
        <dbReference type="SAM" id="SignalP"/>
    </source>
</evidence>
<proteinExistence type="predicted"/>
<feature type="non-terminal residue" evidence="2">
    <location>
        <position position="94"/>
    </location>
</feature>
<evidence type="ECO:0000313" key="2">
    <source>
        <dbReference type="EMBL" id="GMT17993.1"/>
    </source>
</evidence>
<feature type="non-terminal residue" evidence="2">
    <location>
        <position position="1"/>
    </location>
</feature>
<dbReference type="EMBL" id="BTSY01000003">
    <property type="protein sequence ID" value="GMT17993.1"/>
    <property type="molecule type" value="Genomic_DNA"/>
</dbReference>
<gene>
    <name evidence="2" type="ORF">PFISCL1PPCAC_9290</name>
</gene>
<name>A0AAV5VIE6_9BILA</name>
<dbReference type="Proteomes" id="UP001432322">
    <property type="component" value="Unassembled WGS sequence"/>
</dbReference>
<dbReference type="AlphaFoldDB" id="A0AAV5VIE6"/>
<feature type="signal peptide" evidence="1">
    <location>
        <begin position="1"/>
        <end position="19"/>
    </location>
</feature>
<feature type="chain" id="PRO_5043506994" evidence="1">
    <location>
        <begin position="20"/>
        <end position="94"/>
    </location>
</feature>
<evidence type="ECO:0000313" key="3">
    <source>
        <dbReference type="Proteomes" id="UP001432322"/>
    </source>
</evidence>
<comment type="caution">
    <text evidence="2">The sequence shown here is derived from an EMBL/GenBank/DDBJ whole genome shotgun (WGS) entry which is preliminary data.</text>
</comment>
<reference evidence="2" key="1">
    <citation type="submission" date="2023-10" db="EMBL/GenBank/DDBJ databases">
        <title>Genome assembly of Pristionchus species.</title>
        <authorList>
            <person name="Yoshida K."/>
            <person name="Sommer R.J."/>
        </authorList>
    </citation>
    <scope>NUCLEOTIDE SEQUENCE</scope>
    <source>
        <strain evidence="2">RS5133</strain>
    </source>
</reference>
<protein>
    <submittedName>
        <fullName evidence="2">Uncharacterized protein</fullName>
    </submittedName>
</protein>
<organism evidence="2 3">
    <name type="scientific">Pristionchus fissidentatus</name>
    <dbReference type="NCBI Taxonomy" id="1538716"/>
    <lineage>
        <taxon>Eukaryota</taxon>
        <taxon>Metazoa</taxon>
        <taxon>Ecdysozoa</taxon>
        <taxon>Nematoda</taxon>
        <taxon>Chromadorea</taxon>
        <taxon>Rhabditida</taxon>
        <taxon>Rhabditina</taxon>
        <taxon>Diplogasteromorpha</taxon>
        <taxon>Diplogasteroidea</taxon>
        <taxon>Neodiplogasteridae</taxon>
        <taxon>Pristionchus</taxon>
    </lineage>
</organism>
<accession>A0AAV5VIE6</accession>